<evidence type="ECO:0000256" key="1">
    <source>
        <dbReference type="ARBA" id="ARBA00022741"/>
    </source>
</evidence>
<keyword evidence="1 3" id="KW-0547">Nucleotide-binding</keyword>
<dbReference type="Gene3D" id="3.40.850.10">
    <property type="entry name" value="Kinesin motor domain"/>
    <property type="match status" value="1"/>
</dbReference>
<keyword evidence="2 3" id="KW-0067">ATP-binding</keyword>
<dbReference type="PROSITE" id="PS50067">
    <property type="entry name" value="KINESIN_MOTOR_2"/>
    <property type="match status" value="1"/>
</dbReference>
<evidence type="ECO:0000256" key="5">
    <source>
        <dbReference type="SAM" id="MobiDB-lite"/>
    </source>
</evidence>
<sequence>MARETERRKQLHNKVEDLKGKIRVYVRVRPLSSKEVERACAEAVASEGKQSVVVQDKKNGANRTWDFDQVWAGSELGGNTQEAIFKDTGYLVTSAVDGYNVCIFAYGQTGSGKTFTMFGAGGVGGGMNTATGECGPGAGVAPRAVGELFRVLKERQPQYTYNVTVTMFELYRDGLRDLQARHGDGAKLVIKLAEHSGTGLVVVEGGIETVANSVKDLVDTIAAGADRRAVSSTQMNADSSRSHLICSMVISSTNTRTGSVVRGKLTLVDLAGSERVGKSGAAGEQLKEAQSINKSLSALGDVIAALTSGSAHIPYRNHPLTMMMSDSLGGNAKTLMFVCASPADYNTSETINSLQFAARCKDVTNSSVAGGAAQLQALQRELNRLKAPENGTAPKKPAQLGRPV</sequence>
<name>A0A835Z134_9STRA</name>
<accession>A0A835Z134</accession>
<evidence type="ECO:0000313" key="8">
    <source>
        <dbReference type="Proteomes" id="UP000664859"/>
    </source>
</evidence>
<evidence type="ECO:0000256" key="2">
    <source>
        <dbReference type="ARBA" id="ARBA00022840"/>
    </source>
</evidence>
<gene>
    <name evidence="7" type="ORF">JKP88DRAFT_163686</name>
</gene>
<dbReference type="Pfam" id="PF00225">
    <property type="entry name" value="Kinesin"/>
    <property type="match status" value="1"/>
</dbReference>
<dbReference type="SMART" id="SM00129">
    <property type="entry name" value="KISc"/>
    <property type="match status" value="1"/>
</dbReference>
<organism evidence="7 8">
    <name type="scientific">Tribonema minus</name>
    <dbReference type="NCBI Taxonomy" id="303371"/>
    <lineage>
        <taxon>Eukaryota</taxon>
        <taxon>Sar</taxon>
        <taxon>Stramenopiles</taxon>
        <taxon>Ochrophyta</taxon>
        <taxon>PX clade</taxon>
        <taxon>Xanthophyceae</taxon>
        <taxon>Tribonematales</taxon>
        <taxon>Tribonemataceae</taxon>
        <taxon>Tribonema</taxon>
    </lineage>
</organism>
<evidence type="ECO:0000313" key="7">
    <source>
        <dbReference type="EMBL" id="KAG5183712.1"/>
    </source>
</evidence>
<dbReference type="SUPFAM" id="SSF52540">
    <property type="entry name" value="P-loop containing nucleoside triphosphate hydrolases"/>
    <property type="match status" value="1"/>
</dbReference>
<dbReference type="PANTHER" id="PTHR47972:SF16">
    <property type="entry name" value="KINESIN-LIKE PROTEIN"/>
    <property type="match status" value="1"/>
</dbReference>
<keyword evidence="8" id="KW-1185">Reference proteome</keyword>
<dbReference type="InterPro" id="IPR019821">
    <property type="entry name" value="Kinesin_motor_CS"/>
</dbReference>
<dbReference type="OrthoDB" id="3176171at2759"/>
<dbReference type="GO" id="GO:0003777">
    <property type="term" value="F:microtubule motor activity"/>
    <property type="evidence" value="ECO:0007669"/>
    <property type="project" value="InterPro"/>
</dbReference>
<feature type="region of interest" description="Disordered" evidence="5">
    <location>
        <begin position="384"/>
        <end position="404"/>
    </location>
</feature>
<dbReference type="AlphaFoldDB" id="A0A835Z134"/>
<dbReference type="InterPro" id="IPR027417">
    <property type="entry name" value="P-loop_NTPase"/>
</dbReference>
<dbReference type="InterPro" id="IPR027640">
    <property type="entry name" value="Kinesin-like_fam"/>
</dbReference>
<evidence type="ECO:0000256" key="4">
    <source>
        <dbReference type="RuleBase" id="RU000394"/>
    </source>
</evidence>
<dbReference type="PANTHER" id="PTHR47972">
    <property type="entry name" value="KINESIN-LIKE PROTEIN KLP-3"/>
    <property type="match status" value="1"/>
</dbReference>
<reference evidence="7" key="1">
    <citation type="submission" date="2021-02" db="EMBL/GenBank/DDBJ databases">
        <title>First Annotated Genome of the Yellow-green Alga Tribonema minus.</title>
        <authorList>
            <person name="Mahan K.M."/>
        </authorList>
    </citation>
    <scope>NUCLEOTIDE SEQUENCE</scope>
    <source>
        <strain evidence="7">UTEX B ZZ1240</strain>
    </source>
</reference>
<keyword evidence="4" id="KW-0493">Microtubule</keyword>
<dbReference type="FunFam" id="3.40.850.10:FF:000113">
    <property type="entry name" value="Kinesin-like protein"/>
    <property type="match status" value="1"/>
</dbReference>
<feature type="binding site" evidence="3">
    <location>
        <begin position="107"/>
        <end position="114"/>
    </location>
    <ligand>
        <name>ATP</name>
        <dbReference type="ChEBI" id="CHEBI:30616"/>
    </ligand>
</feature>
<dbReference type="EMBL" id="JAFCMP010000190">
    <property type="protein sequence ID" value="KAG5183712.1"/>
    <property type="molecule type" value="Genomic_DNA"/>
</dbReference>
<evidence type="ECO:0000259" key="6">
    <source>
        <dbReference type="PROSITE" id="PS50067"/>
    </source>
</evidence>
<proteinExistence type="inferred from homology"/>
<dbReference type="InterPro" id="IPR036961">
    <property type="entry name" value="Kinesin_motor_dom_sf"/>
</dbReference>
<protein>
    <recommendedName>
        <fullName evidence="4">Kinesin-like protein</fullName>
    </recommendedName>
</protein>
<keyword evidence="3 4" id="KW-0505">Motor protein</keyword>
<comment type="similarity">
    <text evidence="3 4">Belongs to the TRAFAC class myosin-kinesin ATPase superfamily. Kinesin family.</text>
</comment>
<dbReference type="GO" id="GO:0005524">
    <property type="term" value="F:ATP binding"/>
    <property type="evidence" value="ECO:0007669"/>
    <property type="project" value="UniProtKB-UniRule"/>
</dbReference>
<dbReference type="Proteomes" id="UP000664859">
    <property type="component" value="Unassembled WGS sequence"/>
</dbReference>
<feature type="domain" description="Kinesin motor" evidence="6">
    <location>
        <begin position="21"/>
        <end position="363"/>
    </location>
</feature>
<dbReference type="GO" id="GO:0007018">
    <property type="term" value="P:microtubule-based movement"/>
    <property type="evidence" value="ECO:0007669"/>
    <property type="project" value="InterPro"/>
</dbReference>
<dbReference type="InterPro" id="IPR001752">
    <property type="entry name" value="Kinesin_motor_dom"/>
</dbReference>
<dbReference type="GO" id="GO:0005874">
    <property type="term" value="C:microtubule"/>
    <property type="evidence" value="ECO:0007669"/>
    <property type="project" value="UniProtKB-KW"/>
</dbReference>
<dbReference type="PRINTS" id="PR00380">
    <property type="entry name" value="KINESINHEAVY"/>
</dbReference>
<dbReference type="GO" id="GO:0008017">
    <property type="term" value="F:microtubule binding"/>
    <property type="evidence" value="ECO:0007669"/>
    <property type="project" value="InterPro"/>
</dbReference>
<comment type="caution">
    <text evidence="7">The sequence shown here is derived from an EMBL/GenBank/DDBJ whole genome shotgun (WGS) entry which is preliminary data.</text>
</comment>
<evidence type="ECO:0000256" key="3">
    <source>
        <dbReference type="PROSITE-ProRule" id="PRU00283"/>
    </source>
</evidence>
<dbReference type="PROSITE" id="PS00411">
    <property type="entry name" value="KINESIN_MOTOR_1"/>
    <property type="match status" value="1"/>
</dbReference>